<evidence type="ECO:0000313" key="1">
    <source>
        <dbReference type="EMBL" id="TWD93636.1"/>
    </source>
</evidence>
<keyword evidence="2" id="KW-1185">Reference proteome</keyword>
<name>A0A561CR02_9BACI</name>
<comment type="caution">
    <text evidence="1">The sequence shown here is derived from an EMBL/GenBank/DDBJ whole genome shotgun (WGS) entry which is preliminary data.</text>
</comment>
<evidence type="ECO:0000313" key="2">
    <source>
        <dbReference type="Proteomes" id="UP000319671"/>
    </source>
</evidence>
<reference evidence="1 2" key="1">
    <citation type="submission" date="2019-06" db="EMBL/GenBank/DDBJ databases">
        <title>Sorghum-associated microbial communities from plants grown in Nebraska, USA.</title>
        <authorList>
            <person name="Schachtman D."/>
        </authorList>
    </citation>
    <scope>NUCLEOTIDE SEQUENCE [LARGE SCALE GENOMIC DNA]</scope>
    <source>
        <strain evidence="1 2">2482</strain>
    </source>
</reference>
<dbReference type="RefSeq" id="WP_144567437.1">
    <property type="nucleotide sequence ID" value="NZ_VIVN01000014.1"/>
</dbReference>
<protein>
    <submittedName>
        <fullName evidence="1">Spore germination protein PD</fullName>
    </submittedName>
</protein>
<organism evidence="1 2">
    <name type="scientific">Neobacillus bataviensis</name>
    <dbReference type="NCBI Taxonomy" id="220685"/>
    <lineage>
        <taxon>Bacteria</taxon>
        <taxon>Bacillati</taxon>
        <taxon>Bacillota</taxon>
        <taxon>Bacilli</taxon>
        <taxon>Bacillales</taxon>
        <taxon>Bacillaceae</taxon>
        <taxon>Neobacillus</taxon>
    </lineage>
</organism>
<dbReference type="Proteomes" id="UP000319671">
    <property type="component" value="Unassembled WGS sequence"/>
</dbReference>
<proteinExistence type="predicted"/>
<dbReference type="EMBL" id="VIVN01000014">
    <property type="protein sequence ID" value="TWD93636.1"/>
    <property type="molecule type" value="Genomic_DNA"/>
</dbReference>
<accession>A0A561CR02</accession>
<gene>
    <name evidence="1" type="ORF">FB550_11473</name>
</gene>
<sequence length="68" mass="7348">MNFEVYNHILHVENIKVIGVASSSLLLVGDAETIQLASVFDTPPESLIIGPFVPLEQDVTPGYANPNL</sequence>
<dbReference type="AlphaFoldDB" id="A0A561CR02"/>